<dbReference type="GO" id="GO:0043138">
    <property type="term" value="F:3'-5' DNA helicase activity"/>
    <property type="evidence" value="ECO:0007669"/>
    <property type="project" value="UniProtKB-EC"/>
</dbReference>
<keyword evidence="10 12" id="KW-0413">Isomerase</keyword>
<dbReference type="Pfam" id="PF18074">
    <property type="entry name" value="PriA_C"/>
    <property type="match status" value="1"/>
</dbReference>
<feature type="binding site" evidence="12">
    <location>
        <position position="476"/>
    </location>
    <ligand>
        <name>Zn(2+)</name>
        <dbReference type="ChEBI" id="CHEBI:29105"/>
        <label>2</label>
    </ligand>
</feature>
<accession>A0AAP4EZW8</accession>
<dbReference type="EMBL" id="JASGBQ010000011">
    <property type="protein sequence ID" value="MDI9242380.1"/>
    <property type="molecule type" value="Genomic_DNA"/>
</dbReference>
<evidence type="ECO:0000313" key="15">
    <source>
        <dbReference type="Proteomes" id="UP001300383"/>
    </source>
</evidence>
<comment type="catalytic activity">
    <reaction evidence="11 12">
        <text>ATP + H2O = ADP + phosphate + H(+)</text>
        <dbReference type="Rhea" id="RHEA:13065"/>
        <dbReference type="ChEBI" id="CHEBI:15377"/>
        <dbReference type="ChEBI" id="CHEBI:15378"/>
        <dbReference type="ChEBI" id="CHEBI:30616"/>
        <dbReference type="ChEBI" id="CHEBI:43474"/>
        <dbReference type="ChEBI" id="CHEBI:456216"/>
        <dbReference type="EC" id="5.6.2.4"/>
    </reaction>
</comment>
<evidence type="ECO:0000259" key="13">
    <source>
        <dbReference type="PROSITE" id="PS51192"/>
    </source>
</evidence>
<organism evidence="14 15">
    <name type="scientific">Fusibacillus kribbianus</name>
    <dbReference type="NCBI Taxonomy" id="3044208"/>
    <lineage>
        <taxon>Bacteria</taxon>
        <taxon>Bacillati</taxon>
        <taxon>Bacillota</taxon>
        <taxon>Clostridia</taxon>
        <taxon>Lachnospirales</taxon>
        <taxon>Lachnospiraceae</taxon>
        <taxon>Fusibacillus</taxon>
    </lineage>
</organism>
<dbReference type="InterPro" id="IPR041236">
    <property type="entry name" value="PriA_C"/>
</dbReference>
<evidence type="ECO:0000256" key="1">
    <source>
        <dbReference type="ARBA" id="ARBA00022515"/>
    </source>
</evidence>
<keyword evidence="5 12" id="KW-0378">Hydrolase</keyword>
<dbReference type="Pfam" id="PF18319">
    <property type="entry name" value="Zn_ribbon_PriA"/>
    <property type="match status" value="1"/>
</dbReference>
<comment type="function">
    <text evidence="12">Initiates the restart of stalled replication forks, which reloads the replicative helicase on sites other than the origin of replication. Recognizes and binds to abandoned replication forks and remodels them to uncover a helicase loading site. Promotes assembly of the primosome at these replication forks.</text>
</comment>
<feature type="binding site" evidence="12">
    <location>
        <position position="462"/>
    </location>
    <ligand>
        <name>Zn(2+)</name>
        <dbReference type="ChEBI" id="CHEBI:29105"/>
        <label>2</label>
    </ligand>
</feature>
<evidence type="ECO:0000256" key="11">
    <source>
        <dbReference type="ARBA" id="ARBA00048988"/>
    </source>
</evidence>
<comment type="cofactor">
    <cofactor evidence="12">
        <name>Zn(2+)</name>
        <dbReference type="ChEBI" id="CHEBI:29105"/>
    </cofactor>
    <text evidence="12">Binds 2 zinc ions per subunit.</text>
</comment>
<reference evidence="14 15" key="1">
    <citation type="submission" date="2023-05" db="EMBL/GenBank/DDBJ databases">
        <title>[ruminococcus] sp. nov., isolated from a pig farm feces dump.</title>
        <authorList>
            <person name="Chang Y.-H."/>
        </authorList>
    </citation>
    <scope>NUCLEOTIDE SEQUENCE [LARGE SCALE GENOMIC DNA]</scope>
    <source>
        <strain evidence="14 15">YH-rum2234</strain>
    </source>
</reference>
<keyword evidence="9 12" id="KW-0238">DNA-binding</keyword>
<sequence>MSRQYANVIIDIVHTAVDRVFQYEIPEELWEELSVGMKVRVPFGKGNRLRDGYIIGFTDKTDYDPLKIKRIAEVCRDGIPIEGQLIQLAAWMKERYGSTMIQALKTVLPVKRKMKTAEKKLLVRKITEDECRELLSVYRRKKQKARVRFLEALSEDEVLPYEMVVQKLRVSSASFRLFLEQGICSLETEAALRNPIHGMERNESRVTLNGEQSQAVDGLWDVWNGDRCPSLLYGITGSGKTEVYMELIRRVIREGKQAIVLIPEIALTWQTVMRFYRQFGDRVSIVNSRLSAGEKSDQLERARRGKIDIMIGPRSALFTPFPDLGLIIIDEEHETAYKSETVPRYHAVETAIERCRLAGAMVVLGSATPSAASYYKAQNGEYHYFQMKTRAREASSLPSVEIIDLRMELKEGNRGIFSRRLVTLMKETLDRGEQILLFLNRRGYAGFVSCRSCGEAVKCPHCDVSLKVHRDGTLKCHYCGFEMPLPRKCPSCGSPYIAGFGTGTQKVEAMVRAMFPEAGVLRMDMDTTSRKGGHDAILSAFADGKADILIGTQMIVKGHDFPRVTLVGILAADLSLYSGGYEAGERTFELITQAAGRAGRDVLPGHVVIQSYAPDNYSVEAAASQDYEGFYWHEILYRKLLRYPPVCKMLSLLITSKEEERAEKMAGRVKELAEAEDRDGILELIGPAKAAVSRINDVYRYMLYVKCEEEEPLLAFKRQVEEMDWDRQVLYQFDLE</sequence>
<dbReference type="InterPro" id="IPR011545">
    <property type="entry name" value="DEAD/DEAH_box_helicase_dom"/>
</dbReference>
<dbReference type="GO" id="GO:1990077">
    <property type="term" value="C:primosome complex"/>
    <property type="evidence" value="ECO:0007669"/>
    <property type="project" value="UniProtKB-UniRule"/>
</dbReference>
<evidence type="ECO:0000256" key="6">
    <source>
        <dbReference type="ARBA" id="ARBA00022806"/>
    </source>
</evidence>
<dbReference type="GO" id="GO:0016787">
    <property type="term" value="F:hydrolase activity"/>
    <property type="evidence" value="ECO:0007669"/>
    <property type="project" value="UniProtKB-KW"/>
</dbReference>
<dbReference type="GO" id="GO:0006310">
    <property type="term" value="P:DNA recombination"/>
    <property type="evidence" value="ECO:0007669"/>
    <property type="project" value="InterPro"/>
</dbReference>
<evidence type="ECO:0000256" key="5">
    <source>
        <dbReference type="ARBA" id="ARBA00022801"/>
    </source>
</evidence>
<dbReference type="PANTHER" id="PTHR30580:SF0">
    <property type="entry name" value="PRIMOSOMAL PROTEIN N"/>
    <property type="match status" value="1"/>
</dbReference>
<protein>
    <recommendedName>
        <fullName evidence="12">Replication restart protein PriA</fullName>
    </recommendedName>
    <alternativeName>
        <fullName evidence="12">ATP-dependent DNA helicase PriA</fullName>
        <ecNumber evidence="12">5.6.2.4</ecNumber>
    </alternativeName>
    <alternativeName>
        <fullName evidence="12">DNA 3'-5' helicase PriA</fullName>
    </alternativeName>
</protein>
<dbReference type="Gene3D" id="3.40.1440.60">
    <property type="entry name" value="PriA, 3(prime) DNA-binding domain"/>
    <property type="match status" value="1"/>
</dbReference>
<evidence type="ECO:0000256" key="7">
    <source>
        <dbReference type="ARBA" id="ARBA00022833"/>
    </source>
</evidence>
<dbReference type="GO" id="GO:0008270">
    <property type="term" value="F:zinc ion binding"/>
    <property type="evidence" value="ECO:0007669"/>
    <property type="project" value="UniProtKB-UniRule"/>
</dbReference>
<dbReference type="GO" id="GO:0006302">
    <property type="term" value="P:double-strand break repair"/>
    <property type="evidence" value="ECO:0007669"/>
    <property type="project" value="InterPro"/>
</dbReference>
<keyword evidence="3 12" id="KW-0479">Metal-binding</keyword>
<feature type="binding site" evidence="12">
    <location>
        <position position="492"/>
    </location>
    <ligand>
        <name>Zn(2+)</name>
        <dbReference type="ChEBI" id="CHEBI:29105"/>
        <label>1</label>
    </ligand>
</feature>
<feature type="binding site" evidence="12">
    <location>
        <position position="479"/>
    </location>
    <ligand>
        <name>Zn(2+)</name>
        <dbReference type="ChEBI" id="CHEBI:29105"/>
        <label>2</label>
    </ligand>
</feature>
<dbReference type="GO" id="GO:0006269">
    <property type="term" value="P:DNA replication, synthesis of primer"/>
    <property type="evidence" value="ECO:0007669"/>
    <property type="project" value="UniProtKB-KW"/>
</dbReference>
<keyword evidence="1 12" id="KW-0639">Primosome</keyword>
<dbReference type="AlphaFoldDB" id="A0AAP4EZW8"/>
<evidence type="ECO:0000256" key="3">
    <source>
        <dbReference type="ARBA" id="ARBA00022723"/>
    </source>
</evidence>
<dbReference type="HAMAP" id="MF_00983">
    <property type="entry name" value="PriA"/>
    <property type="match status" value="1"/>
</dbReference>
<keyword evidence="6 12" id="KW-0347">Helicase</keyword>
<dbReference type="PANTHER" id="PTHR30580">
    <property type="entry name" value="PRIMOSOMAL PROTEIN N"/>
    <property type="match status" value="1"/>
</dbReference>
<dbReference type="GO" id="GO:0003677">
    <property type="term" value="F:DNA binding"/>
    <property type="evidence" value="ECO:0007669"/>
    <property type="project" value="UniProtKB-UniRule"/>
</dbReference>
<dbReference type="EC" id="5.6.2.4" evidence="12"/>
<keyword evidence="4 12" id="KW-0547">Nucleotide-binding</keyword>
<dbReference type="Pfam" id="PF17764">
    <property type="entry name" value="PriA_3primeBD"/>
    <property type="match status" value="1"/>
</dbReference>
<dbReference type="SUPFAM" id="SSF52540">
    <property type="entry name" value="P-loop containing nucleoside triphosphate hydrolases"/>
    <property type="match status" value="1"/>
</dbReference>
<dbReference type="CDD" id="cd17929">
    <property type="entry name" value="DEXHc_priA"/>
    <property type="match status" value="1"/>
</dbReference>
<comment type="subunit">
    <text evidence="12">Component of the replication restart primosome.</text>
</comment>
<dbReference type="SMART" id="SM00487">
    <property type="entry name" value="DEXDc"/>
    <property type="match status" value="1"/>
</dbReference>
<keyword evidence="2 12" id="KW-0235">DNA replication</keyword>
<comment type="catalytic activity">
    <reaction evidence="12">
        <text>Couples ATP hydrolysis with the unwinding of duplex DNA by translocating in the 3'-5' direction.</text>
        <dbReference type="EC" id="5.6.2.4"/>
    </reaction>
</comment>
<dbReference type="Pfam" id="PF00271">
    <property type="entry name" value="Helicase_C"/>
    <property type="match status" value="1"/>
</dbReference>
<feature type="binding site" evidence="12">
    <location>
        <position position="459"/>
    </location>
    <ligand>
        <name>Zn(2+)</name>
        <dbReference type="ChEBI" id="CHEBI:29105"/>
        <label>2</label>
    </ligand>
</feature>
<dbReference type="FunFam" id="3.40.50.300:FF:000489">
    <property type="entry name" value="Primosome assembly protein PriA"/>
    <property type="match status" value="1"/>
</dbReference>
<dbReference type="SMART" id="SM00490">
    <property type="entry name" value="HELICc"/>
    <property type="match status" value="1"/>
</dbReference>
<evidence type="ECO:0000256" key="4">
    <source>
        <dbReference type="ARBA" id="ARBA00022741"/>
    </source>
</evidence>
<dbReference type="GO" id="GO:0006270">
    <property type="term" value="P:DNA replication initiation"/>
    <property type="evidence" value="ECO:0007669"/>
    <property type="project" value="TreeGrafter"/>
</dbReference>
<dbReference type="NCBIfam" id="TIGR00595">
    <property type="entry name" value="priA"/>
    <property type="match status" value="1"/>
</dbReference>
<dbReference type="InterPro" id="IPR040498">
    <property type="entry name" value="PriA_CRR"/>
</dbReference>
<name>A0AAP4EZW8_9FIRM</name>
<dbReference type="InterPro" id="IPR005259">
    <property type="entry name" value="PriA"/>
</dbReference>
<proteinExistence type="inferred from homology"/>
<dbReference type="CDD" id="cd18804">
    <property type="entry name" value="SF2_C_priA"/>
    <property type="match status" value="1"/>
</dbReference>
<comment type="caution">
    <text evidence="14">The sequence shown here is derived from an EMBL/GenBank/DDBJ whole genome shotgun (WGS) entry which is preliminary data.</text>
</comment>
<dbReference type="Gene3D" id="3.40.50.300">
    <property type="entry name" value="P-loop containing nucleotide triphosphate hydrolases"/>
    <property type="match status" value="2"/>
</dbReference>
<dbReference type="PROSITE" id="PS51192">
    <property type="entry name" value="HELICASE_ATP_BIND_1"/>
    <property type="match status" value="1"/>
</dbReference>
<keyword evidence="7 12" id="KW-0862">Zinc</keyword>
<evidence type="ECO:0000256" key="10">
    <source>
        <dbReference type="ARBA" id="ARBA00023235"/>
    </source>
</evidence>
<gene>
    <name evidence="12 14" type="primary">priA</name>
    <name evidence="14" type="ORF">QJ036_07830</name>
</gene>
<evidence type="ECO:0000256" key="8">
    <source>
        <dbReference type="ARBA" id="ARBA00022840"/>
    </source>
</evidence>
<feature type="domain" description="Helicase ATP-binding" evidence="13">
    <location>
        <begin position="221"/>
        <end position="387"/>
    </location>
</feature>
<feature type="binding site" evidence="12">
    <location>
        <position position="453"/>
    </location>
    <ligand>
        <name>Zn(2+)</name>
        <dbReference type="ChEBI" id="CHEBI:29105"/>
        <label>1</label>
    </ligand>
</feature>
<evidence type="ECO:0000256" key="12">
    <source>
        <dbReference type="HAMAP-Rule" id="MF_00983"/>
    </source>
</evidence>
<comment type="similarity">
    <text evidence="12">Belongs to the helicase family. PriA subfamily.</text>
</comment>
<keyword evidence="15" id="KW-1185">Reference proteome</keyword>
<feature type="binding site" evidence="12">
    <location>
        <position position="489"/>
    </location>
    <ligand>
        <name>Zn(2+)</name>
        <dbReference type="ChEBI" id="CHEBI:29105"/>
        <label>1</label>
    </ligand>
</feature>
<dbReference type="InterPro" id="IPR014001">
    <property type="entry name" value="Helicase_ATP-bd"/>
</dbReference>
<keyword evidence="8 12" id="KW-0067">ATP-binding</keyword>
<dbReference type="RefSeq" id="WP_283230828.1">
    <property type="nucleotide sequence ID" value="NZ_JASGBQ010000011.1"/>
</dbReference>
<evidence type="ECO:0000256" key="2">
    <source>
        <dbReference type="ARBA" id="ARBA00022705"/>
    </source>
</evidence>
<dbReference type="InterPro" id="IPR027417">
    <property type="entry name" value="P-loop_NTPase"/>
</dbReference>
<evidence type="ECO:0000256" key="9">
    <source>
        <dbReference type="ARBA" id="ARBA00023125"/>
    </source>
</evidence>
<dbReference type="Proteomes" id="UP001300383">
    <property type="component" value="Unassembled WGS sequence"/>
</dbReference>
<dbReference type="InterPro" id="IPR041222">
    <property type="entry name" value="PriA_3primeBD"/>
</dbReference>
<evidence type="ECO:0000313" key="14">
    <source>
        <dbReference type="EMBL" id="MDI9242380.1"/>
    </source>
</evidence>
<dbReference type="GO" id="GO:0005524">
    <property type="term" value="F:ATP binding"/>
    <property type="evidence" value="ECO:0007669"/>
    <property type="project" value="UniProtKB-UniRule"/>
</dbReference>
<dbReference type="Pfam" id="PF00270">
    <property type="entry name" value="DEAD"/>
    <property type="match status" value="1"/>
</dbReference>
<feature type="binding site" evidence="12">
    <location>
        <position position="450"/>
    </location>
    <ligand>
        <name>Zn(2+)</name>
        <dbReference type="ChEBI" id="CHEBI:29105"/>
        <label>1</label>
    </ligand>
</feature>
<dbReference type="InterPro" id="IPR001650">
    <property type="entry name" value="Helicase_C-like"/>
</dbReference>
<dbReference type="InterPro" id="IPR042115">
    <property type="entry name" value="PriA_3primeBD_sf"/>
</dbReference>